<dbReference type="InterPro" id="IPR016919">
    <property type="entry name" value="UCP029416_PTP"/>
</dbReference>
<dbReference type="Gene3D" id="3.40.50.2300">
    <property type="match status" value="1"/>
</dbReference>
<reference evidence="2 3" key="1">
    <citation type="submission" date="2019-07" db="EMBL/GenBank/DDBJ databases">
        <title>Description of 53C-WASEF.</title>
        <authorList>
            <person name="Pitt A."/>
            <person name="Hahn M.W."/>
        </authorList>
    </citation>
    <scope>NUCLEOTIDE SEQUENCE [LARGE SCALE GENOMIC DNA]</scope>
    <source>
        <strain evidence="2 3">53C-WASEF</strain>
    </source>
</reference>
<protein>
    <submittedName>
        <fullName evidence="2">Protein tyrosine phosphatase</fullName>
    </submittedName>
</protein>
<dbReference type="SUPFAM" id="SSF52788">
    <property type="entry name" value="Phosphotyrosine protein phosphatases I"/>
    <property type="match status" value="1"/>
</dbReference>
<name>A0A556QLP2_9BACT</name>
<sequence length="112" mass="12701">MGKTKLLFLCSRNQWRSPTAEALFKNHPRYDARSAGTENGARIKVTGCHLGWADTIFCMERKHADRLREKFPEDLAGKPVVILRIPDDYPAAHDPELIARLRDALAPHLPDL</sequence>
<dbReference type="InterPro" id="IPR036196">
    <property type="entry name" value="Ptyr_pPase_sf"/>
</dbReference>
<comment type="caution">
    <text evidence="2">The sequence shown here is derived from an EMBL/GenBank/DDBJ whole genome shotgun (WGS) entry which is preliminary data.</text>
</comment>
<evidence type="ECO:0000259" key="1">
    <source>
        <dbReference type="SMART" id="SM00226"/>
    </source>
</evidence>
<proteinExistence type="predicted"/>
<dbReference type="AlphaFoldDB" id="A0A556QLP2"/>
<dbReference type="InterPro" id="IPR023485">
    <property type="entry name" value="Ptyr_pPase"/>
</dbReference>
<dbReference type="PIRSF" id="PIRSF029416">
    <property type="entry name" value="UCP029416_PTP"/>
    <property type="match status" value="1"/>
</dbReference>
<dbReference type="SMART" id="SM00226">
    <property type="entry name" value="LMWPc"/>
    <property type="match status" value="1"/>
</dbReference>
<keyword evidence="3" id="KW-1185">Reference proteome</keyword>
<organism evidence="2 3">
    <name type="scientific">Rariglobus hedericola</name>
    <dbReference type="NCBI Taxonomy" id="2597822"/>
    <lineage>
        <taxon>Bacteria</taxon>
        <taxon>Pseudomonadati</taxon>
        <taxon>Verrucomicrobiota</taxon>
        <taxon>Opitutia</taxon>
        <taxon>Opitutales</taxon>
        <taxon>Opitutaceae</taxon>
        <taxon>Rariglobus</taxon>
    </lineage>
</organism>
<dbReference type="EMBL" id="VMBG01000002">
    <property type="protein sequence ID" value="TSJ77553.1"/>
    <property type="molecule type" value="Genomic_DNA"/>
</dbReference>
<dbReference type="OrthoDB" id="7210484at2"/>
<evidence type="ECO:0000313" key="2">
    <source>
        <dbReference type="EMBL" id="TSJ77553.1"/>
    </source>
</evidence>
<gene>
    <name evidence="2" type="ORF">FPL22_14960</name>
</gene>
<feature type="domain" description="Phosphotyrosine protein phosphatase I" evidence="1">
    <location>
        <begin position="4"/>
        <end position="108"/>
    </location>
</feature>
<accession>A0A556QLP2</accession>
<evidence type="ECO:0000313" key="3">
    <source>
        <dbReference type="Proteomes" id="UP000315648"/>
    </source>
</evidence>
<dbReference type="Proteomes" id="UP000315648">
    <property type="component" value="Unassembled WGS sequence"/>
</dbReference>